<dbReference type="Proteomes" id="UP001162164">
    <property type="component" value="Unassembled WGS sequence"/>
</dbReference>
<comment type="caution">
    <text evidence="7">The sequence shown here is derived from an EMBL/GenBank/DDBJ whole genome shotgun (WGS) entry which is preliminary data.</text>
</comment>
<feature type="transmembrane region" description="Helical" evidence="5">
    <location>
        <begin position="174"/>
        <end position="191"/>
    </location>
</feature>
<accession>A0ABQ9JLV6</accession>
<dbReference type="PANTHER" id="PTHR22950:SF349">
    <property type="entry name" value="AMINO ACID TRANSPORTER TRANSMEMBRANE DOMAIN-CONTAINING PROTEIN"/>
    <property type="match status" value="1"/>
</dbReference>
<feature type="transmembrane region" description="Helical" evidence="5">
    <location>
        <begin position="137"/>
        <end position="162"/>
    </location>
</feature>
<feature type="transmembrane region" description="Helical" evidence="5">
    <location>
        <begin position="426"/>
        <end position="448"/>
    </location>
</feature>
<feature type="transmembrane region" description="Helical" evidence="5">
    <location>
        <begin position="200"/>
        <end position="220"/>
    </location>
</feature>
<evidence type="ECO:0000256" key="1">
    <source>
        <dbReference type="ARBA" id="ARBA00004141"/>
    </source>
</evidence>
<protein>
    <recommendedName>
        <fullName evidence="6">Amino acid transporter transmembrane domain-containing protein</fullName>
    </recommendedName>
</protein>
<evidence type="ECO:0000256" key="2">
    <source>
        <dbReference type="ARBA" id="ARBA00022692"/>
    </source>
</evidence>
<evidence type="ECO:0000313" key="7">
    <source>
        <dbReference type="EMBL" id="KAJ8979203.1"/>
    </source>
</evidence>
<evidence type="ECO:0000259" key="6">
    <source>
        <dbReference type="Pfam" id="PF01490"/>
    </source>
</evidence>
<keyword evidence="3 5" id="KW-1133">Transmembrane helix</keyword>
<proteinExistence type="predicted"/>
<dbReference type="Pfam" id="PF01490">
    <property type="entry name" value="Aa_trans"/>
    <property type="match status" value="1"/>
</dbReference>
<evidence type="ECO:0000256" key="3">
    <source>
        <dbReference type="ARBA" id="ARBA00022989"/>
    </source>
</evidence>
<feature type="transmembrane region" description="Helical" evidence="5">
    <location>
        <begin position="240"/>
        <end position="258"/>
    </location>
</feature>
<evidence type="ECO:0000313" key="8">
    <source>
        <dbReference type="Proteomes" id="UP001162164"/>
    </source>
</evidence>
<organism evidence="7 8">
    <name type="scientific">Molorchus minor</name>
    <dbReference type="NCBI Taxonomy" id="1323400"/>
    <lineage>
        <taxon>Eukaryota</taxon>
        <taxon>Metazoa</taxon>
        <taxon>Ecdysozoa</taxon>
        <taxon>Arthropoda</taxon>
        <taxon>Hexapoda</taxon>
        <taxon>Insecta</taxon>
        <taxon>Pterygota</taxon>
        <taxon>Neoptera</taxon>
        <taxon>Endopterygota</taxon>
        <taxon>Coleoptera</taxon>
        <taxon>Polyphaga</taxon>
        <taxon>Cucujiformia</taxon>
        <taxon>Chrysomeloidea</taxon>
        <taxon>Cerambycidae</taxon>
        <taxon>Lamiinae</taxon>
        <taxon>Monochamini</taxon>
        <taxon>Molorchus</taxon>
    </lineage>
</organism>
<dbReference type="EMBL" id="JAPWTJ010000365">
    <property type="protein sequence ID" value="KAJ8979203.1"/>
    <property type="molecule type" value="Genomic_DNA"/>
</dbReference>
<evidence type="ECO:0000256" key="5">
    <source>
        <dbReference type="SAM" id="Phobius"/>
    </source>
</evidence>
<keyword evidence="2 5" id="KW-0812">Transmembrane</keyword>
<dbReference type="InterPro" id="IPR013057">
    <property type="entry name" value="AA_transpt_TM"/>
</dbReference>
<comment type="subcellular location">
    <subcellularLocation>
        <location evidence="1">Membrane</location>
        <topology evidence="1">Multi-pass membrane protein</topology>
    </subcellularLocation>
</comment>
<dbReference type="PANTHER" id="PTHR22950">
    <property type="entry name" value="AMINO ACID TRANSPORTER"/>
    <property type="match status" value="1"/>
</dbReference>
<feature type="transmembrane region" description="Helical" evidence="5">
    <location>
        <begin position="73"/>
        <end position="97"/>
    </location>
</feature>
<feature type="transmembrane region" description="Helical" evidence="5">
    <location>
        <begin position="270"/>
        <end position="295"/>
    </location>
</feature>
<keyword evidence="4 5" id="KW-0472">Membrane</keyword>
<feature type="transmembrane region" description="Helical" evidence="5">
    <location>
        <begin position="359"/>
        <end position="379"/>
    </location>
</feature>
<reference evidence="7" key="1">
    <citation type="journal article" date="2023" name="Insect Mol. Biol.">
        <title>Genome sequencing provides insights into the evolution of gene families encoding plant cell wall-degrading enzymes in longhorned beetles.</title>
        <authorList>
            <person name="Shin N.R."/>
            <person name="Okamura Y."/>
            <person name="Kirsch R."/>
            <person name="Pauchet Y."/>
        </authorList>
    </citation>
    <scope>NUCLEOTIDE SEQUENCE</scope>
    <source>
        <strain evidence="7">MMC_N1</strain>
    </source>
</reference>
<gene>
    <name evidence="7" type="ORF">NQ317_016838</name>
</gene>
<sequence length="452" mass="50640">MHRFEEKQKLLDDEYPSDSASIDLEDVTASKDPVFNRTLEHPTSNFDTMVHLLKGNIGTGILAMPDAFRNAGWVIGLFGTLIMGVVCTHCMHILVGCSHELCRRTQKQSLNFSEVVESAFQTGPESLQKYARLAKSLINIFLCITQLGFCCVYFVFVAANIHDVIKHYFFDMSVHWYLLLLLLPMVLLNWVKSLKYLTPASLFASIVTCSGLIITFFYMLQGLPHISKIHAFSTWNQLPLYFGTAIYAFEGIGVVLPLENNMKNPLDFGGWNGVLNTGMVVVAVLYTAVGFFGYLKYGDEAVKGSVTLLLPPDELLAQSVRLMMALAIFLSYGLQFYVPFNIVWPMVKTHFEGEKARDIAEYVTRTVLVFVTFLFAIAIPNLGAVISLVGAFSSSALALIFPPFIEIVTFWPDKFGRTNWILWKDLGIILFGFIGFLIGSYVSLLNILDNTE</sequence>
<feature type="domain" description="Amino acid transporter transmembrane" evidence="6">
    <location>
        <begin position="41"/>
        <end position="444"/>
    </location>
</feature>
<feature type="transmembrane region" description="Helical" evidence="5">
    <location>
        <begin position="315"/>
        <end position="338"/>
    </location>
</feature>
<name>A0ABQ9JLV6_9CUCU</name>
<keyword evidence="8" id="KW-1185">Reference proteome</keyword>
<evidence type="ECO:0000256" key="4">
    <source>
        <dbReference type="ARBA" id="ARBA00023136"/>
    </source>
</evidence>